<dbReference type="Proteomes" id="UP000827092">
    <property type="component" value="Unassembled WGS sequence"/>
</dbReference>
<evidence type="ECO:0000313" key="2">
    <source>
        <dbReference type="Proteomes" id="UP000827092"/>
    </source>
</evidence>
<dbReference type="EMBL" id="JAFNEN010000028">
    <property type="protein sequence ID" value="KAG8199334.1"/>
    <property type="molecule type" value="Genomic_DNA"/>
</dbReference>
<organism evidence="1 2">
    <name type="scientific">Oedothorax gibbosus</name>
    <dbReference type="NCBI Taxonomy" id="931172"/>
    <lineage>
        <taxon>Eukaryota</taxon>
        <taxon>Metazoa</taxon>
        <taxon>Ecdysozoa</taxon>
        <taxon>Arthropoda</taxon>
        <taxon>Chelicerata</taxon>
        <taxon>Arachnida</taxon>
        <taxon>Araneae</taxon>
        <taxon>Araneomorphae</taxon>
        <taxon>Entelegynae</taxon>
        <taxon>Araneoidea</taxon>
        <taxon>Linyphiidae</taxon>
        <taxon>Erigoninae</taxon>
        <taxon>Oedothorax</taxon>
    </lineage>
</organism>
<protein>
    <submittedName>
        <fullName evidence="1">Uncharacterized protein</fullName>
    </submittedName>
</protein>
<sequence>MPLGPTAQIIFQFGLSHQVKMARCILLSKVAQSDQTSTTSELHDIFPITDDLIYQNVLGVIIKKLVIRTIGLG</sequence>
<evidence type="ECO:0000313" key="1">
    <source>
        <dbReference type="EMBL" id="KAG8199334.1"/>
    </source>
</evidence>
<keyword evidence="2" id="KW-1185">Reference proteome</keyword>
<proteinExistence type="predicted"/>
<comment type="caution">
    <text evidence="1">The sequence shown here is derived from an EMBL/GenBank/DDBJ whole genome shotgun (WGS) entry which is preliminary data.</text>
</comment>
<gene>
    <name evidence="1" type="ORF">JTE90_011800</name>
</gene>
<dbReference type="AlphaFoldDB" id="A0AAV6VRM3"/>
<accession>A0AAV6VRM3</accession>
<name>A0AAV6VRM3_9ARAC</name>
<reference evidence="1 2" key="1">
    <citation type="journal article" date="2022" name="Nat. Ecol. Evol.">
        <title>A masculinizing supergene underlies an exaggerated male reproductive morph in a spider.</title>
        <authorList>
            <person name="Hendrickx F."/>
            <person name="De Corte Z."/>
            <person name="Sonet G."/>
            <person name="Van Belleghem S.M."/>
            <person name="Kostlbacher S."/>
            <person name="Vangestel C."/>
        </authorList>
    </citation>
    <scope>NUCLEOTIDE SEQUENCE [LARGE SCALE GENOMIC DNA]</scope>
    <source>
        <strain evidence="1">W744_W776</strain>
    </source>
</reference>